<dbReference type="KEGG" id="acx:Achr_19090"/>
<evidence type="ECO:0000313" key="3">
    <source>
        <dbReference type="Proteomes" id="UP000068210"/>
    </source>
</evidence>
<proteinExistence type="predicted"/>
<reference evidence="2 3" key="1">
    <citation type="journal article" date="2015" name="PLoS ONE">
        <title>Azotobacter Genomes: The Genome of Azotobacter chroococcum NCIMB 8003 (ATCC 4412).</title>
        <authorList>
            <person name="Robson R.L."/>
            <person name="Jones R."/>
            <person name="Robson R.M."/>
            <person name="Schwartz A."/>
            <person name="Richardson T.H."/>
        </authorList>
    </citation>
    <scope>NUCLEOTIDE SEQUENCE [LARGE SCALE GENOMIC DNA]</scope>
    <source>
        <strain evidence="2 3">NCIMB 8003</strain>
    </source>
</reference>
<gene>
    <name evidence="2" type="ORF">Achr_19090</name>
</gene>
<keyword evidence="3" id="KW-1185">Reference proteome</keyword>
<evidence type="ECO:0000256" key="1">
    <source>
        <dbReference type="SAM" id="MobiDB-lite"/>
    </source>
</evidence>
<dbReference type="HOGENOM" id="CLU_3412341_0_0_6"/>
<protein>
    <submittedName>
        <fullName evidence="2">Uncharacterized protein</fullName>
    </submittedName>
</protein>
<dbReference type="AlphaFoldDB" id="A0A0C4WLX2"/>
<dbReference type="Proteomes" id="UP000068210">
    <property type="component" value="Chromosome"/>
</dbReference>
<name>A0A0C4WLX2_9GAMM</name>
<dbReference type="EMBL" id="CP010415">
    <property type="protein sequence ID" value="AJE21364.1"/>
    <property type="molecule type" value="Genomic_DNA"/>
</dbReference>
<sequence>MQAASAGHCQEMVTPGFTVPGKARSLFE</sequence>
<accession>A0A0C4WLX2</accession>
<organism evidence="2 3">
    <name type="scientific">Azotobacter chroococcum NCIMB 8003</name>
    <dbReference type="NCBI Taxonomy" id="1328314"/>
    <lineage>
        <taxon>Bacteria</taxon>
        <taxon>Pseudomonadati</taxon>
        <taxon>Pseudomonadota</taxon>
        <taxon>Gammaproteobacteria</taxon>
        <taxon>Pseudomonadales</taxon>
        <taxon>Pseudomonadaceae</taxon>
        <taxon>Azotobacter</taxon>
    </lineage>
</organism>
<evidence type="ECO:0000313" key="2">
    <source>
        <dbReference type="EMBL" id="AJE21364.1"/>
    </source>
</evidence>
<feature type="region of interest" description="Disordered" evidence="1">
    <location>
        <begin position="1"/>
        <end position="28"/>
    </location>
</feature>